<reference evidence="3" key="1">
    <citation type="submission" date="2011-06" db="EMBL/GenBank/DDBJ databases">
        <title>Complete genome sequence of Paenibacillus mucilaginosus KNP414.</title>
        <authorList>
            <person name="Wang J."/>
            <person name="Hu S."/>
            <person name="Hu X."/>
            <person name="Zhang B."/>
            <person name="Dong D."/>
            <person name="Zhang S."/>
            <person name="Zhao K."/>
            <person name="Wu D."/>
        </authorList>
    </citation>
    <scope>NUCLEOTIDE SEQUENCE [LARGE SCALE GENOMIC DNA]</scope>
    <source>
        <strain evidence="3">KNP414</strain>
    </source>
</reference>
<dbReference type="AlphaFoldDB" id="F8F8K0"/>
<feature type="transmembrane region" description="Helical" evidence="1">
    <location>
        <begin position="36"/>
        <end position="55"/>
    </location>
</feature>
<dbReference type="Proteomes" id="UP000006620">
    <property type="component" value="Chromosome"/>
</dbReference>
<evidence type="ECO:0000256" key="1">
    <source>
        <dbReference type="SAM" id="Phobius"/>
    </source>
</evidence>
<dbReference type="KEGG" id="pms:KNP414_03030"/>
<gene>
    <name evidence="2" type="ordered locus">KNP414_03030</name>
</gene>
<sequence>MPPLLQLVRRAAVCAAALYMVGSAAGKLLEGQSISIMDLFLLVLVLHTLLNTFTWNSMEEERDERGRTISTESAAFSYHVLLVLLLLMFIVDLWLGRRNGEFVSNVPLFVVLCAALILQPVVEWWKARKHR</sequence>
<evidence type="ECO:0000313" key="2">
    <source>
        <dbReference type="EMBL" id="AEI41588.1"/>
    </source>
</evidence>
<proteinExistence type="predicted"/>
<dbReference type="RefSeq" id="WP_013916749.1">
    <property type="nucleotide sequence ID" value="NC_015690.1"/>
</dbReference>
<keyword evidence="1" id="KW-1133">Transmembrane helix</keyword>
<keyword evidence="1" id="KW-0812">Transmembrane</keyword>
<organism evidence="2 3">
    <name type="scientific">Paenibacillus mucilaginosus (strain KNP414)</name>
    <dbReference type="NCBI Taxonomy" id="1036673"/>
    <lineage>
        <taxon>Bacteria</taxon>
        <taxon>Bacillati</taxon>
        <taxon>Bacillota</taxon>
        <taxon>Bacilli</taxon>
        <taxon>Bacillales</taxon>
        <taxon>Paenibacillaceae</taxon>
        <taxon>Paenibacillus</taxon>
    </lineage>
</organism>
<dbReference type="HOGENOM" id="CLU_1925490_0_0_9"/>
<feature type="transmembrane region" description="Helical" evidence="1">
    <location>
        <begin position="76"/>
        <end position="96"/>
    </location>
</feature>
<reference evidence="2 3" key="2">
    <citation type="journal article" date="2013" name="Genome Announc.">
        <title>Genome Sequence of Growth-Improving Paenibacillus mucilaginosus Strain KNP414.</title>
        <authorList>
            <person name="Lu J.J."/>
            <person name="Wang J.F."/>
            <person name="Hu X.F."/>
        </authorList>
    </citation>
    <scope>NUCLEOTIDE SEQUENCE [LARGE SCALE GENOMIC DNA]</scope>
    <source>
        <strain evidence="2 3">KNP414</strain>
    </source>
</reference>
<keyword evidence="1" id="KW-0472">Membrane</keyword>
<dbReference type="EMBL" id="CP002869">
    <property type="protein sequence ID" value="AEI41588.1"/>
    <property type="molecule type" value="Genomic_DNA"/>
</dbReference>
<evidence type="ECO:0000313" key="3">
    <source>
        <dbReference type="Proteomes" id="UP000006620"/>
    </source>
</evidence>
<feature type="transmembrane region" description="Helical" evidence="1">
    <location>
        <begin position="102"/>
        <end position="122"/>
    </location>
</feature>
<dbReference type="PATRIC" id="fig|1036673.3.peg.2779"/>
<name>F8F8K0_PAEMK</name>
<protein>
    <submittedName>
        <fullName evidence="2">Uncharacterized protein</fullName>
    </submittedName>
</protein>
<accession>F8F8K0</accession>